<protein>
    <submittedName>
        <fullName evidence="2">Uncharacterized protein</fullName>
    </submittedName>
</protein>
<sequence length="67" mass="7539">MHNAGPIRGGLGGYNNDHEFLGYRQFVRPENTRPGLRIRKASSRSQQSVGLRPKDAHPKWVHSQTAC</sequence>
<reference evidence="3" key="1">
    <citation type="submission" date="2016-10" db="EMBL/GenBank/DDBJ databases">
        <authorList>
            <person name="Varghese N."/>
            <person name="Submissions S."/>
        </authorList>
    </citation>
    <scope>NUCLEOTIDE SEQUENCE [LARGE SCALE GENOMIC DNA]</scope>
    <source>
        <strain evidence="3">IMMIB L-1606</strain>
    </source>
</reference>
<dbReference type="EMBL" id="LT629779">
    <property type="protein sequence ID" value="SDT22727.1"/>
    <property type="molecule type" value="Genomic_DNA"/>
</dbReference>
<evidence type="ECO:0000313" key="3">
    <source>
        <dbReference type="Proteomes" id="UP000198751"/>
    </source>
</evidence>
<accession>A0A1H1YMN8</accession>
<proteinExistence type="predicted"/>
<dbReference type="AlphaFoldDB" id="A0A1H1YMN8"/>
<evidence type="ECO:0000313" key="2">
    <source>
        <dbReference type="EMBL" id="SDT22727.1"/>
    </source>
</evidence>
<organism evidence="2 3">
    <name type="scientific">Pseudarthrobacter equi</name>
    <dbReference type="NCBI Taxonomy" id="728066"/>
    <lineage>
        <taxon>Bacteria</taxon>
        <taxon>Bacillati</taxon>
        <taxon>Actinomycetota</taxon>
        <taxon>Actinomycetes</taxon>
        <taxon>Micrococcales</taxon>
        <taxon>Micrococcaceae</taxon>
        <taxon>Pseudarthrobacter</taxon>
    </lineage>
</organism>
<evidence type="ECO:0000256" key="1">
    <source>
        <dbReference type="SAM" id="MobiDB-lite"/>
    </source>
</evidence>
<feature type="region of interest" description="Disordered" evidence="1">
    <location>
        <begin position="31"/>
        <end position="67"/>
    </location>
</feature>
<name>A0A1H1YMN8_9MICC</name>
<gene>
    <name evidence="2" type="ORF">SAMN04489743_2082</name>
</gene>
<keyword evidence="3" id="KW-1185">Reference proteome</keyword>
<dbReference type="Proteomes" id="UP000198751">
    <property type="component" value="Chromosome I"/>
</dbReference>